<comment type="caution">
    <text evidence="2">The sequence shown here is derived from an EMBL/GenBank/DDBJ whole genome shotgun (WGS) entry which is preliminary data.</text>
</comment>
<accession>A0ABD3E4V5</accession>
<gene>
    <name evidence="2" type="ORF">CASFOL_005938</name>
</gene>
<dbReference type="EMBL" id="JAVIJP010000007">
    <property type="protein sequence ID" value="KAL3649535.1"/>
    <property type="molecule type" value="Genomic_DNA"/>
</dbReference>
<keyword evidence="1" id="KW-0472">Membrane</keyword>
<sequence length="210" mass="23548">MFWYISGGRTLSGNIYTGRGKFWWFWYWVNIGLRLSLARASAISLANRGKRGWGEAESIGLHMWFIARTPRLRLKRWFSLSSSTGKGESGWGGEAEIEIHVQDLHELGSRNGDGEGEIEIHVNKLHELGSRNGEGEIVLVGHCWWREAVIYVNNHLRALRSERGCRNCCFGEVLRSEHGGGSRFDGGGVSIAGHFFVFVCLLAWGILRGG</sequence>
<dbReference type="AlphaFoldDB" id="A0ABD3E4V5"/>
<feature type="transmembrane region" description="Helical" evidence="1">
    <location>
        <begin position="184"/>
        <end position="207"/>
    </location>
</feature>
<keyword evidence="1" id="KW-0812">Transmembrane</keyword>
<dbReference type="Proteomes" id="UP001632038">
    <property type="component" value="Unassembled WGS sequence"/>
</dbReference>
<organism evidence="2 3">
    <name type="scientific">Castilleja foliolosa</name>
    <dbReference type="NCBI Taxonomy" id="1961234"/>
    <lineage>
        <taxon>Eukaryota</taxon>
        <taxon>Viridiplantae</taxon>
        <taxon>Streptophyta</taxon>
        <taxon>Embryophyta</taxon>
        <taxon>Tracheophyta</taxon>
        <taxon>Spermatophyta</taxon>
        <taxon>Magnoliopsida</taxon>
        <taxon>eudicotyledons</taxon>
        <taxon>Gunneridae</taxon>
        <taxon>Pentapetalae</taxon>
        <taxon>asterids</taxon>
        <taxon>lamiids</taxon>
        <taxon>Lamiales</taxon>
        <taxon>Orobanchaceae</taxon>
        <taxon>Pedicularideae</taxon>
        <taxon>Castillejinae</taxon>
        <taxon>Castilleja</taxon>
    </lineage>
</organism>
<reference evidence="3" key="1">
    <citation type="journal article" date="2024" name="IScience">
        <title>Strigolactones Initiate the Formation of Haustorium-like Structures in Castilleja.</title>
        <authorList>
            <person name="Buerger M."/>
            <person name="Peterson D."/>
            <person name="Chory J."/>
        </authorList>
    </citation>
    <scope>NUCLEOTIDE SEQUENCE [LARGE SCALE GENOMIC DNA]</scope>
</reference>
<evidence type="ECO:0000256" key="1">
    <source>
        <dbReference type="SAM" id="Phobius"/>
    </source>
</evidence>
<evidence type="ECO:0000313" key="3">
    <source>
        <dbReference type="Proteomes" id="UP001632038"/>
    </source>
</evidence>
<keyword evidence="3" id="KW-1185">Reference proteome</keyword>
<name>A0ABD3E4V5_9LAMI</name>
<evidence type="ECO:0000313" key="2">
    <source>
        <dbReference type="EMBL" id="KAL3649535.1"/>
    </source>
</evidence>
<keyword evidence="1" id="KW-1133">Transmembrane helix</keyword>
<protein>
    <submittedName>
        <fullName evidence="2">Uncharacterized protein</fullName>
    </submittedName>
</protein>
<proteinExistence type="predicted"/>